<reference evidence="1 2" key="1">
    <citation type="journal article" date="2021" name="Hortic Res">
        <title>High-quality reference genome and annotation aids understanding of berry development for evergreen blueberry (Vaccinium darrowii).</title>
        <authorList>
            <person name="Yu J."/>
            <person name="Hulse-Kemp A.M."/>
            <person name="Babiker E."/>
            <person name="Staton M."/>
        </authorList>
    </citation>
    <scope>NUCLEOTIDE SEQUENCE [LARGE SCALE GENOMIC DNA]</scope>
    <source>
        <strain evidence="2">cv. NJ 8807/NJ 8810</strain>
        <tissue evidence="1">Young leaf</tissue>
    </source>
</reference>
<accession>A0ACB7ZBL1</accession>
<dbReference type="Proteomes" id="UP000828048">
    <property type="component" value="Chromosome 12"/>
</dbReference>
<sequence length="232" mass="25968">MFVSDQIQLSWQQHRIDKSVRLWDAANPSYCLQAYTGHHSHVMSLDFHPKKNDLFCFCDSINEIRYCTISPFTCTRLSKQGGSAHVRFQPRIGHLLAAASDKVVSVFDVETDRQTHAFQGHSDVVNYLCWDPSGDYLASVSEESVKVWSLVSGECIHELRSNGNQFHSCVFHPSYAALLVIGGLRSLELWNMAENKSMTVPAHENIIAALAQSQVTGMVASASHDSSIKLWK</sequence>
<proteinExistence type="predicted"/>
<organism evidence="1 2">
    <name type="scientific">Vaccinium darrowii</name>
    <dbReference type="NCBI Taxonomy" id="229202"/>
    <lineage>
        <taxon>Eukaryota</taxon>
        <taxon>Viridiplantae</taxon>
        <taxon>Streptophyta</taxon>
        <taxon>Embryophyta</taxon>
        <taxon>Tracheophyta</taxon>
        <taxon>Spermatophyta</taxon>
        <taxon>Magnoliopsida</taxon>
        <taxon>eudicotyledons</taxon>
        <taxon>Gunneridae</taxon>
        <taxon>Pentapetalae</taxon>
        <taxon>asterids</taxon>
        <taxon>Ericales</taxon>
        <taxon>Ericaceae</taxon>
        <taxon>Vaccinioideae</taxon>
        <taxon>Vaccinieae</taxon>
        <taxon>Vaccinium</taxon>
    </lineage>
</organism>
<name>A0ACB7ZBL1_9ERIC</name>
<protein>
    <submittedName>
        <fullName evidence="1">Uncharacterized protein</fullName>
    </submittedName>
</protein>
<keyword evidence="2" id="KW-1185">Reference proteome</keyword>
<comment type="caution">
    <text evidence="1">The sequence shown here is derived from an EMBL/GenBank/DDBJ whole genome shotgun (WGS) entry which is preliminary data.</text>
</comment>
<gene>
    <name evidence="1" type="ORF">Vadar_010252</name>
</gene>
<dbReference type="EMBL" id="CM037162">
    <property type="protein sequence ID" value="KAH7862851.1"/>
    <property type="molecule type" value="Genomic_DNA"/>
</dbReference>
<evidence type="ECO:0000313" key="1">
    <source>
        <dbReference type="EMBL" id="KAH7862851.1"/>
    </source>
</evidence>
<evidence type="ECO:0000313" key="2">
    <source>
        <dbReference type="Proteomes" id="UP000828048"/>
    </source>
</evidence>